<evidence type="ECO:0000313" key="1">
    <source>
        <dbReference type="EMBL" id="QBZ59040.1"/>
    </source>
</evidence>
<sequence length="195" mass="21827">MGKVGILDRRSFARSQGEIPNFKKNDFRLGKVDEEIPIQLIPARWRRRGGAGRPVVDHHVPLRQLLLVNPSQHAELVPKAKSEIPRSQSGLGLYLRHLGTKGTYLGKVLYCNHKLGQVRWYFRTECLLSDSNKGGGMTNPNHGALALRLGGWLSLARLGRHEPTFVGAAAPCHSSQWPVLPIYFRLGRQRSLVTL</sequence>
<accession>A0A4P7NDE6</accession>
<protein>
    <submittedName>
        <fullName evidence="1">Uncharacterized protein</fullName>
    </submittedName>
</protein>
<dbReference type="AlphaFoldDB" id="A0A4P7NDE6"/>
<gene>
    <name evidence="1" type="ORF">PoMZ_04000</name>
</gene>
<evidence type="ECO:0000313" key="2">
    <source>
        <dbReference type="Proteomes" id="UP000294847"/>
    </source>
</evidence>
<dbReference type="Proteomes" id="UP000294847">
    <property type="component" value="Chromosome 3"/>
</dbReference>
<proteinExistence type="predicted"/>
<dbReference type="EMBL" id="CP034206">
    <property type="protein sequence ID" value="QBZ59040.1"/>
    <property type="molecule type" value="Genomic_DNA"/>
</dbReference>
<organism evidence="1 2">
    <name type="scientific">Pyricularia oryzae</name>
    <name type="common">Rice blast fungus</name>
    <name type="synonym">Magnaporthe oryzae</name>
    <dbReference type="NCBI Taxonomy" id="318829"/>
    <lineage>
        <taxon>Eukaryota</taxon>
        <taxon>Fungi</taxon>
        <taxon>Dikarya</taxon>
        <taxon>Ascomycota</taxon>
        <taxon>Pezizomycotina</taxon>
        <taxon>Sordariomycetes</taxon>
        <taxon>Sordariomycetidae</taxon>
        <taxon>Magnaporthales</taxon>
        <taxon>Pyriculariaceae</taxon>
        <taxon>Pyricularia</taxon>
    </lineage>
</organism>
<reference evidence="1 2" key="1">
    <citation type="journal article" date="2019" name="Mol. Biol. Evol.">
        <title>Blast fungal genomes show frequent chromosomal changes, gene gains and losses, and effector gene turnover.</title>
        <authorList>
            <person name="Gomez Luciano L.B."/>
            <person name="Jason Tsai I."/>
            <person name="Chuma I."/>
            <person name="Tosa Y."/>
            <person name="Chen Y.H."/>
            <person name="Li J.Y."/>
            <person name="Li M.Y."/>
            <person name="Jade Lu M.Y."/>
            <person name="Nakayashiki H."/>
            <person name="Li W.H."/>
        </authorList>
    </citation>
    <scope>NUCLEOTIDE SEQUENCE [LARGE SCALE GENOMIC DNA]</scope>
    <source>
        <strain evidence="1">MZ5-1-6</strain>
    </source>
</reference>
<name>A0A4P7NDE6_PYROR</name>